<dbReference type="GO" id="GO:0008270">
    <property type="term" value="F:zinc ion binding"/>
    <property type="evidence" value="ECO:0007669"/>
    <property type="project" value="InterPro"/>
</dbReference>
<dbReference type="PROSITE" id="PS50048">
    <property type="entry name" value="ZN2_CY6_FUNGAL_2"/>
    <property type="match status" value="1"/>
</dbReference>
<dbReference type="AlphaFoldDB" id="A0A9N9TUR5"/>
<evidence type="ECO:0000313" key="3">
    <source>
        <dbReference type="EMBL" id="CAG9961935.1"/>
    </source>
</evidence>
<dbReference type="GO" id="GO:0000981">
    <property type="term" value="F:DNA-binding transcription factor activity, RNA polymerase II-specific"/>
    <property type="evidence" value="ECO:0007669"/>
    <property type="project" value="InterPro"/>
</dbReference>
<dbReference type="CDD" id="cd12148">
    <property type="entry name" value="fungal_TF_MHR"/>
    <property type="match status" value="1"/>
</dbReference>
<dbReference type="Proteomes" id="UP000754883">
    <property type="component" value="Unassembled WGS sequence"/>
</dbReference>
<dbReference type="InterPro" id="IPR036864">
    <property type="entry name" value="Zn2-C6_fun-type_DNA-bd_sf"/>
</dbReference>
<dbReference type="Gene3D" id="4.10.240.10">
    <property type="entry name" value="Zn(2)-C6 fungal-type DNA-binding domain"/>
    <property type="match status" value="1"/>
</dbReference>
<name>A0A9N9TUR5_9HYPO</name>
<sequence length="252" mass="28062">MGRRSASSKRAPKACLTCRRRKVRCDVSRRGQPCTNCDLDGTECVVCQRSSRRQQANTQEDHYALAASLIPLQSICVAEGFDEGNGHPATQQPDLLAADPTEYANLDHNQSSLHVAPDSVQELPPSVPISPLAVQDPEYETGSQSTTTDPSLADFEFLELSGLSNVPGQDIDYLVSQGAFRIPIRQVLWESMKQYFLYIHPLLPLVNEGDFWDMLRGHSKTTDHKMSFLVFRAMLFVSCDVCVTLLQSRNSE</sequence>
<dbReference type="OrthoDB" id="5041285at2759"/>
<proteinExistence type="predicted"/>
<reference evidence="4" key="1">
    <citation type="submission" date="2019-06" db="EMBL/GenBank/DDBJ databases">
        <authorList>
            <person name="Broberg M."/>
        </authorList>
    </citation>
    <scope>NUCLEOTIDE SEQUENCE [LARGE SCALE GENOMIC DNA]</scope>
</reference>
<dbReference type="PROSITE" id="PS00463">
    <property type="entry name" value="ZN2_CY6_FUNGAL_1"/>
    <property type="match status" value="1"/>
</dbReference>
<dbReference type="SUPFAM" id="SSF57701">
    <property type="entry name" value="Zn2/Cys6 DNA-binding domain"/>
    <property type="match status" value="1"/>
</dbReference>
<dbReference type="PANTHER" id="PTHR47425:SF2">
    <property type="entry name" value="FARB-RELATED"/>
    <property type="match status" value="1"/>
</dbReference>
<evidence type="ECO:0000259" key="2">
    <source>
        <dbReference type="PROSITE" id="PS50048"/>
    </source>
</evidence>
<comment type="caution">
    <text evidence="3">The sequence shown here is derived from an EMBL/GenBank/DDBJ whole genome shotgun (WGS) entry which is preliminary data.</text>
</comment>
<dbReference type="PANTHER" id="PTHR47425">
    <property type="entry name" value="FARB-RELATED"/>
    <property type="match status" value="1"/>
</dbReference>
<dbReference type="SMART" id="SM00066">
    <property type="entry name" value="GAL4"/>
    <property type="match status" value="1"/>
</dbReference>
<keyword evidence="4" id="KW-1185">Reference proteome</keyword>
<protein>
    <recommendedName>
        <fullName evidence="2">Zn(2)-C6 fungal-type domain-containing protein</fullName>
    </recommendedName>
</protein>
<organism evidence="3 4">
    <name type="scientific">Clonostachys byssicola</name>
    <dbReference type="NCBI Taxonomy" id="160290"/>
    <lineage>
        <taxon>Eukaryota</taxon>
        <taxon>Fungi</taxon>
        <taxon>Dikarya</taxon>
        <taxon>Ascomycota</taxon>
        <taxon>Pezizomycotina</taxon>
        <taxon>Sordariomycetes</taxon>
        <taxon>Hypocreomycetidae</taxon>
        <taxon>Hypocreales</taxon>
        <taxon>Bionectriaceae</taxon>
        <taxon>Clonostachys</taxon>
    </lineage>
</organism>
<dbReference type="CDD" id="cd00067">
    <property type="entry name" value="GAL4"/>
    <property type="match status" value="1"/>
</dbReference>
<dbReference type="Pfam" id="PF00172">
    <property type="entry name" value="Zn_clus"/>
    <property type="match status" value="1"/>
</dbReference>
<feature type="domain" description="Zn(2)-C6 fungal-type" evidence="2">
    <location>
        <begin position="14"/>
        <end position="46"/>
    </location>
</feature>
<keyword evidence="1" id="KW-0539">Nucleus</keyword>
<dbReference type="InterPro" id="IPR001138">
    <property type="entry name" value="Zn2Cys6_DnaBD"/>
</dbReference>
<accession>A0A9N9TUR5</accession>
<gene>
    <name evidence="3" type="ORF">CBYS24578_00018332</name>
</gene>
<dbReference type="EMBL" id="CABFNO020000776">
    <property type="protein sequence ID" value="CAG9961935.1"/>
    <property type="molecule type" value="Genomic_DNA"/>
</dbReference>
<evidence type="ECO:0000313" key="4">
    <source>
        <dbReference type="Proteomes" id="UP000754883"/>
    </source>
</evidence>
<dbReference type="InterPro" id="IPR052761">
    <property type="entry name" value="Fungal_Detox/Toxin_TFs"/>
</dbReference>
<reference evidence="3 4" key="2">
    <citation type="submission" date="2021-10" db="EMBL/GenBank/DDBJ databases">
        <authorList>
            <person name="Piombo E."/>
        </authorList>
    </citation>
    <scope>NUCLEOTIDE SEQUENCE [LARGE SCALE GENOMIC DNA]</scope>
</reference>
<evidence type="ECO:0000256" key="1">
    <source>
        <dbReference type="ARBA" id="ARBA00023242"/>
    </source>
</evidence>